<dbReference type="AlphaFoldDB" id="A0AA88LEB2"/>
<sequence>MMTEAQVSSRRSRSSRERLGSVARMATVALSQTSHQGVGPRARAHGVLTNIERPPRCEGHHSPPDYYWLARSPMQMLSLVFESLSAAMLPMVSVDILLDLLLQLCSEVPQARGEDSAAIILFGVSPEQPRVIAIALHATGLAHQSLVVLMRGSRVLRQTVHGGNLPFRHFAL</sequence>
<keyword evidence="2" id="KW-1185">Reference proteome</keyword>
<gene>
    <name evidence="1" type="ORF">Q5P01_000225</name>
</gene>
<organism evidence="1 2">
    <name type="scientific">Channa striata</name>
    <name type="common">Snakehead murrel</name>
    <name type="synonym">Ophicephalus striatus</name>
    <dbReference type="NCBI Taxonomy" id="64152"/>
    <lineage>
        <taxon>Eukaryota</taxon>
        <taxon>Metazoa</taxon>
        <taxon>Chordata</taxon>
        <taxon>Craniata</taxon>
        <taxon>Vertebrata</taxon>
        <taxon>Euteleostomi</taxon>
        <taxon>Actinopterygii</taxon>
        <taxon>Neopterygii</taxon>
        <taxon>Teleostei</taxon>
        <taxon>Neoteleostei</taxon>
        <taxon>Acanthomorphata</taxon>
        <taxon>Anabantaria</taxon>
        <taxon>Anabantiformes</taxon>
        <taxon>Channoidei</taxon>
        <taxon>Channidae</taxon>
        <taxon>Channa</taxon>
    </lineage>
</organism>
<evidence type="ECO:0000313" key="2">
    <source>
        <dbReference type="Proteomes" id="UP001187415"/>
    </source>
</evidence>
<name>A0AA88LEB2_CHASR</name>
<accession>A0AA88LEB2</accession>
<dbReference type="EMBL" id="JAUPFM010000179">
    <property type="protein sequence ID" value="KAK2811395.1"/>
    <property type="molecule type" value="Genomic_DNA"/>
</dbReference>
<proteinExistence type="predicted"/>
<dbReference type="Proteomes" id="UP001187415">
    <property type="component" value="Unassembled WGS sequence"/>
</dbReference>
<comment type="caution">
    <text evidence="1">The sequence shown here is derived from an EMBL/GenBank/DDBJ whole genome shotgun (WGS) entry which is preliminary data.</text>
</comment>
<reference evidence="1" key="1">
    <citation type="submission" date="2023-07" db="EMBL/GenBank/DDBJ databases">
        <title>Chromosome-level Genome Assembly of Striped Snakehead (Channa striata).</title>
        <authorList>
            <person name="Liu H."/>
        </authorList>
    </citation>
    <scope>NUCLEOTIDE SEQUENCE</scope>
    <source>
        <strain evidence="1">Gz</strain>
        <tissue evidence="1">Muscle</tissue>
    </source>
</reference>
<protein>
    <submittedName>
        <fullName evidence="1">Uncharacterized protein</fullName>
    </submittedName>
</protein>
<evidence type="ECO:0000313" key="1">
    <source>
        <dbReference type="EMBL" id="KAK2811395.1"/>
    </source>
</evidence>